<sequence>MADQALKRMQRRSPFEDALHKSPFETPTVQEHVADVVSESAAGKEQLQLFSKGAAAAAPKAKHLFPPPRQGQRIAPGTSPFDHPPPGLGPRLPCLTAPHKLSTGADGSPCFDWQLVKQMGSSMEDILSIVGRLSSSLGHNEGIRTADPGAS</sequence>
<dbReference type="Proteomes" id="UP000708148">
    <property type="component" value="Unassembled WGS sequence"/>
</dbReference>
<gene>
    <name evidence="2" type="ORF">OSTQU699_LOCUS1883</name>
</gene>
<accession>A0A8S1IP17</accession>
<protein>
    <submittedName>
        <fullName evidence="2">Uncharacterized protein</fullName>
    </submittedName>
</protein>
<reference evidence="2" key="1">
    <citation type="submission" date="2020-12" db="EMBL/GenBank/DDBJ databases">
        <authorList>
            <person name="Iha C."/>
        </authorList>
    </citation>
    <scope>NUCLEOTIDE SEQUENCE</scope>
</reference>
<feature type="region of interest" description="Disordered" evidence="1">
    <location>
        <begin position="1"/>
        <end position="27"/>
    </location>
</feature>
<organism evidence="2 3">
    <name type="scientific">Ostreobium quekettii</name>
    <dbReference type="NCBI Taxonomy" id="121088"/>
    <lineage>
        <taxon>Eukaryota</taxon>
        <taxon>Viridiplantae</taxon>
        <taxon>Chlorophyta</taxon>
        <taxon>core chlorophytes</taxon>
        <taxon>Ulvophyceae</taxon>
        <taxon>TCBD clade</taxon>
        <taxon>Bryopsidales</taxon>
        <taxon>Ostreobineae</taxon>
        <taxon>Ostreobiaceae</taxon>
        <taxon>Ostreobium</taxon>
    </lineage>
</organism>
<dbReference type="EMBL" id="CAJHUC010000492">
    <property type="protein sequence ID" value="CAD7696522.1"/>
    <property type="molecule type" value="Genomic_DNA"/>
</dbReference>
<name>A0A8S1IP17_9CHLO</name>
<keyword evidence="3" id="KW-1185">Reference proteome</keyword>
<dbReference type="AlphaFoldDB" id="A0A8S1IP17"/>
<evidence type="ECO:0000313" key="3">
    <source>
        <dbReference type="Proteomes" id="UP000708148"/>
    </source>
</evidence>
<evidence type="ECO:0000313" key="2">
    <source>
        <dbReference type="EMBL" id="CAD7696522.1"/>
    </source>
</evidence>
<feature type="region of interest" description="Disordered" evidence="1">
    <location>
        <begin position="58"/>
        <end position="95"/>
    </location>
</feature>
<feature type="compositionally biased region" description="Basic and acidic residues" evidence="1">
    <location>
        <begin position="13"/>
        <end position="23"/>
    </location>
</feature>
<comment type="caution">
    <text evidence="2">The sequence shown here is derived from an EMBL/GenBank/DDBJ whole genome shotgun (WGS) entry which is preliminary data.</text>
</comment>
<evidence type="ECO:0000256" key="1">
    <source>
        <dbReference type="SAM" id="MobiDB-lite"/>
    </source>
</evidence>
<proteinExistence type="predicted"/>